<evidence type="ECO:0000256" key="2">
    <source>
        <dbReference type="ARBA" id="ARBA00023125"/>
    </source>
</evidence>
<keyword evidence="3" id="KW-0804">Transcription</keyword>
<dbReference type="PROSITE" id="PS50977">
    <property type="entry name" value="HTH_TETR_2"/>
    <property type="match status" value="1"/>
</dbReference>
<gene>
    <name evidence="6" type="ORF">MOC_3576</name>
</gene>
<dbReference type="InterPro" id="IPR041479">
    <property type="entry name" value="TetR_CgmR_C"/>
</dbReference>
<evidence type="ECO:0000256" key="3">
    <source>
        <dbReference type="ARBA" id="ARBA00023163"/>
    </source>
</evidence>
<keyword evidence="2 4" id="KW-0238">DNA-binding</keyword>
<dbReference type="InterPro" id="IPR050109">
    <property type="entry name" value="HTH-type_TetR-like_transc_reg"/>
</dbReference>
<dbReference type="Proteomes" id="UP000029492">
    <property type="component" value="Chromosome"/>
</dbReference>
<name>A0A089NTR7_9HYPH</name>
<dbReference type="PRINTS" id="PR00455">
    <property type="entry name" value="HTHTETR"/>
</dbReference>
<protein>
    <submittedName>
        <fullName evidence="6">TetR family transcriptional regulator</fullName>
    </submittedName>
</protein>
<dbReference type="InterPro" id="IPR001647">
    <property type="entry name" value="HTH_TetR"/>
</dbReference>
<dbReference type="GO" id="GO:0003700">
    <property type="term" value="F:DNA-binding transcription factor activity"/>
    <property type="evidence" value="ECO:0007669"/>
    <property type="project" value="TreeGrafter"/>
</dbReference>
<dbReference type="Pfam" id="PF00440">
    <property type="entry name" value="TetR_N"/>
    <property type="match status" value="1"/>
</dbReference>
<dbReference type="KEGG" id="mor:MOC_3576"/>
<dbReference type="STRING" id="693986.MOC_3576"/>
<dbReference type="HOGENOM" id="CLU_091687_0_0_5"/>
<dbReference type="PANTHER" id="PTHR30055">
    <property type="entry name" value="HTH-TYPE TRANSCRIPTIONAL REGULATOR RUTR"/>
    <property type="match status" value="1"/>
</dbReference>
<dbReference type="PANTHER" id="PTHR30055:SF234">
    <property type="entry name" value="HTH-TYPE TRANSCRIPTIONAL REGULATOR BETI"/>
    <property type="match status" value="1"/>
</dbReference>
<keyword evidence="7" id="KW-1185">Reference proteome</keyword>
<dbReference type="EMBL" id="CP003811">
    <property type="protein sequence ID" value="AIQ91331.1"/>
    <property type="molecule type" value="Genomic_DNA"/>
</dbReference>
<dbReference type="InterPro" id="IPR036271">
    <property type="entry name" value="Tet_transcr_reg_TetR-rel_C_sf"/>
</dbReference>
<reference evidence="6 7" key="1">
    <citation type="journal article" date="2014" name="PLoS ONE">
        <title>Genome Information of Methylobacterium oryzae, a Plant-Probiotic Methylotroph in the Phyllosphere.</title>
        <authorList>
            <person name="Kwak M.J."/>
            <person name="Jeong H."/>
            <person name="Madhaiyan M."/>
            <person name="Lee Y."/>
            <person name="Sa T.M."/>
            <person name="Oh T.K."/>
            <person name="Kim J.F."/>
        </authorList>
    </citation>
    <scope>NUCLEOTIDE SEQUENCE [LARGE SCALE GENOMIC DNA]</scope>
    <source>
        <strain evidence="6 7">CBMB20</strain>
    </source>
</reference>
<dbReference type="GO" id="GO:0000976">
    <property type="term" value="F:transcription cis-regulatory region binding"/>
    <property type="evidence" value="ECO:0007669"/>
    <property type="project" value="TreeGrafter"/>
</dbReference>
<proteinExistence type="predicted"/>
<evidence type="ECO:0000313" key="6">
    <source>
        <dbReference type="EMBL" id="AIQ91331.1"/>
    </source>
</evidence>
<feature type="DNA-binding region" description="H-T-H motif" evidence="4">
    <location>
        <begin position="37"/>
        <end position="56"/>
    </location>
</feature>
<dbReference type="SUPFAM" id="SSF48498">
    <property type="entry name" value="Tetracyclin repressor-like, C-terminal domain"/>
    <property type="match status" value="1"/>
</dbReference>
<feature type="domain" description="HTH tetR-type" evidence="5">
    <location>
        <begin position="14"/>
        <end position="74"/>
    </location>
</feature>
<dbReference type="Pfam" id="PF17937">
    <property type="entry name" value="TetR_C_28"/>
    <property type="match status" value="1"/>
</dbReference>
<accession>A0A089NTR7</accession>
<evidence type="ECO:0000313" key="7">
    <source>
        <dbReference type="Proteomes" id="UP000029492"/>
    </source>
</evidence>
<dbReference type="InterPro" id="IPR009057">
    <property type="entry name" value="Homeodomain-like_sf"/>
</dbReference>
<sequence>MAMGLSPAQIKKAADLKQSLLAAAAQIAAQQGIQALTLDAVAKQAGASKGALLHHFSSKADLLDALMTDLLDHFKADLERYAAADLNPRGRRVRAAIYASAYFEQDKNRLGVAIAAAMQFDPTLLNRWRELAAQWLDEDLAEADPVKASILRLVTNGLWASETFGLYPMDVQQRAAVVERLLAMTRF</sequence>
<evidence type="ECO:0000256" key="4">
    <source>
        <dbReference type="PROSITE-ProRule" id="PRU00335"/>
    </source>
</evidence>
<dbReference type="AlphaFoldDB" id="A0A089NTR7"/>
<dbReference type="Gene3D" id="1.10.357.10">
    <property type="entry name" value="Tetracycline Repressor, domain 2"/>
    <property type="match status" value="1"/>
</dbReference>
<keyword evidence="1" id="KW-0805">Transcription regulation</keyword>
<dbReference type="eggNOG" id="COG1309">
    <property type="taxonomic scope" value="Bacteria"/>
</dbReference>
<dbReference type="SUPFAM" id="SSF46689">
    <property type="entry name" value="Homeodomain-like"/>
    <property type="match status" value="1"/>
</dbReference>
<evidence type="ECO:0000259" key="5">
    <source>
        <dbReference type="PROSITE" id="PS50977"/>
    </source>
</evidence>
<evidence type="ECO:0000256" key="1">
    <source>
        <dbReference type="ARBA" id="ARBA00023015"/>
    </source>
</evidence>
<organism evidence="6 7">
    <name type="scientific">Methylobacterium oryzae CBMB20</name>
    <dbReference type="NCBI Taxonomy" id="693986"/>
    <lineage>
        <taxon>Bacteria</taxon>
        <taxon>Pseudomonadati</taxon>
        <taxon>Pseudomonadota</taxon>
        <taxon>Alphaproteobacteria</taxon>
        <taxon>Hyphomicrobiales</taxon>
        <taxon>Methylobacteriaceae</taxon>
        <taxon>Methylobacterium</taxon>
    </lineage>
</organism>